<evidence type="ECO:0000313" key="3">
    <source>
        <dbReference type="Proteomes" id="UP000468735"/>
    </source>
</evidence>
<feature type="domain" description="DUF4253" evidence="1">
    <location>
        <begin position="154"/>
        <end position="258"/>
    </location>
</feature>
<dbReference type="OrthoDB" id="7839592at2"/>
<keyword evidence="3" id="KW-1185">Reference proteome</keyword>
<dbReference type="InterPro" id="IPR025349">
    <property type="entry name" value="DUF4253"/>
</dbReference>
<name>A0A6H9YIM4_9ACTN</name>
<accession>A0A6H9YIM4</accession>
<proteinExistence type="predicted"/>
<comment type="caution">
    <text evidence="2">The sequence shown here is derived from an EMBL/GenBank/DDBJ whole genome shotgun (WGS) entry which is preliminary data.</text>
</comment>
<dbReference type="AlphaFoldDB" id="A0A6H9YIM4"/>
<dbReference type="EMBL" id="WBMT01000022">
    <property type="protein sequence ID" value="KAB2342406.1"/>
    <property type="molecule type" value="Genomic_DNA"/>
</dbReference>
<reference evidence="2 3" key="1">
    <citation type="submission" date="2019-09" db="EMBL/GenBank/DDBJ databases">
        <title>Actinomadura physcomitrii sp. nov., a novel actinomycete isolated from moss [Physcomitrium sphaericum (Ludw) Fuernr].</title>
        <authorList>
            <person name="Zhuang X."/>
            <person name="Liu C."/>
        </authorList>
    </citation>
    <scope>NUCLEOTIDE SEQUENCE [LARGE SCALE GENOMIC DNA]</scope>
    <source>
        <strain evidence="2 3">HMC1</strain>
    </source>
</reference>
<evidence type="ECO:0000259" key="1">
    <source>
        <dbReference type="Pfam" id="PF14062"/>
    </source>
</evidence>
<protein>
    <submittedName>
        <fullName evidence="2">DUF4253 domain-containing protein</fullName>
    </submittedName>
</protein>
<organism evidence="2 3">
    <name type="scientific">Actinomadura rudentiformis</name>
    <dbReference type="NCBI Taxonomy" id="359158"/>
    <lineage>
        <taxon>Bacteria</taxon>
        <taxon>Bacillati</taxon>
        <taxon>Actinomycetota</taxon>
        <taxon>Actinomycetes</taxon>
        <taxon>Streptosporangiales</taxon>
        <taxon>Thermomonosporaceae</taxon>
        <taxon>Actinomadura</taxon>
    </lineage>
</organism>
<dbReference type="RefSeq" id="WP_151567138.1">
    <property type="nucleotide sequence ID" value="NZ_WBMT01000022.1"/>
</dbReference>
<dbReference type="Proteomes" id="UP000468735">
    <property type="component" value="Unassembled WGS sequence"/>
</dbReference>
<gene>
    <name evidence="2" type="ORF">F8566_38290</name>
</gene>
<evidence type="ECO:0000313" key="2">
    <source>
        <dbReference type="EMBL" id="KAB2342406.1"/>
    </source>
</evidence>
<dbReference type="Pfam" id="PF14062">
    <property type="entry name" value="DUF4253"/>
    <property type="match status" value="1"/>
</dbReference>
<sequence>MASPSAFPPLPDGLPPGRLIVPEDFRVPPQWVGKEILWVSDEPLPDADHLWARLYGAHTETGLYPLLLCGHFRDADRPWHAGELGYWPVGTIDVLGAEGVLRRMWESVTPDEFGEWRGLAPPAGSSGHGADLMDPGLAAQELAASYAAKEHPLIGLVPAGRGADALTLCGWNGPLNHTNHTQEISAVVRTWEDRFGARVVAVGFDTLHVSVAAPPLTLEHARHLADEHLAFCPDNIGDDFERYAAGLVGARQWSFWWD</sequence>